<dbReference type="PANTHER" id="PTHR24148:SF64">
    <property type="entry name" value="HETEROKARYON INCOMPATIBILITY DOMAIN-CONTAINING PROTEIN"/>
    <property type="match status" value="1"/>
</dbReference>
<dbReference type="Proteomes" id="UP000016922">
    <property type="component" value="Unassembled WGS sequence"/>
</dbReference>
<dbReference type="OMA" id="ICHIGDA"/>
<evidence type="ECO:0000259" key="1">
    <source>
        <dbReference type="Pfam" id="PF06985"/>
    </source>
</evidence>
<proteinExistence type="predicted"/>
<gene>
    <name evidence="2" type="ORF">GLAREA_08696</name>
</gene>
<dbReference type="AlphaFoldDB" id="S3EE35"/>
<accession>S3EE35</accession>
<dbReference type="InterPro" id="IPR052895">
    <property type="entry name" value="HetReg/Transcr_Mod"/>
</dbReference>
<evidence type="ECO:0000313" key="2">
    <source>
        <dbReference type="EMBL" id="EPE36533.1"/>
    </source>
</evidence>
<organism evidence="2 3">
    <name type="scientific">Glarea lozoyensis (strain ATCC 20868 / MF5171)</name>
    <dbReference type="NCBI Taxonomy" id="1116229"/>
    <lineage>
        <taxon>Eukaryota</taxon>
        <taxon>Fungi</taxon>
        <taxon>Dikarya</taxon>
        <taxon>Ascomycota</taxon>
        <taxon>Pezizomycotina</taxon>
        <taxon>Leotiomycetes</taxon>
        <taxon>Helotiales</taxon>
        <taxon>Helotiaceae</taxon>
        <taxon>Glarea</taxon>
    </lineage>
</organism>
<dbReference type="Pfam" id="PF06985">
    <property type="entry name" value="HET"/>
    <property type="match status" value="1"/>
</dbReference>
<reference evidence="2 3" key="1">
    <citation type="journal article" date="2013" name="BMC Genomics">
        <title>Genomics-driven discovery of the pneumocandin biosynthetic gene cluster in the fungus Glarea lozoyensis.</title>
        <authorList>
            <person name="Chen L."/>
            <person name="Yue Q."/>
            <person name="Zhang X."/>
            <person name="Xiang M."/>
            <person name="Wang C."/>
            <person name="Li S."/>
            <person name="Che Y."/>
            <person name="Ortiz-Lopez F.J."/>
            <person name="Bills G.F."/>
            <person name="Liu X."/>
            <person name="An Z."/>
        </authorList>
    </citation>
    <scope>NUCLEOTIDE SEQUENCE [LARGE SCALE GENOMIC DNA]</scope>
    <source>
        <strain evidence="3">ATCC 20868 / MF5171</strain>
    </source>
</reference>
<dbReference type="PANTHER" id="PTHR24148">
    <property type="entry name" value="ANKYRIN REPEAT DOMAIN-CONTAINING PROTEIN 39 HOMOLOG-RELATED"/>
    <property type="match status" value="1"/>
</dbReference>
<dbReference type="STRING" id="1116229.S3EE35"/>
<name>S3EE35_GLAL2</name>
<dbReference type="GeneID" id="19467744"/>
<protein>
    <recommendedName>
        <fullName evidence="1">Heterokaryon incompatibility domain-containing protein</fullName>
    </recommendedName>
</protein>
<dbReference type="eggNOG" id="ENOG502RS70">
    <property type="taxonomic scope" value="Eukaryota"/>
</dbReference>
<dbReference type="EMBL" id="KE145352">
    <property type="protein sequence ID" value="EPE36533.1"/>
    <property type="molecule type" value="Genomic_DNA"/>
</dbReference>
<dbReference type="KEGG" id="glz:GLAREA_08696"/>
<dbReference type="OrthoDB" id="2157530at2759"/>
<dbReference type="InterPro" id="IPR010730">
    <property type="entry name" value="HET"/>
</dbReference>
<keyword evidence="3" id="KW-1185">Reference proteome</keyword>
<dbReference type="Pfam" id="PF26639">
    <property type="entry name" value="Het-6_barrel"/>
    <property type="match status" value="1"/>
</dbReference>
<sequence length="870" mass="97805">MVDTNNIEAELQAFQEHFDSIRLGLGVAESHDSVLDVFAVVDVMIAKSLIIDLVRILTIQSQPSALTISSQNENANYLSDLFSLGSNVLTDTFDFKMTITLIQQVLNNGSEDGIRYTASKLAAQARLQLASSASSPKNLSSTQLFNSEQLIEPNSSMNCDETESPPSKRVKVAHGVALQENESFGIGQNQETGTPHGDDYHQPVVEPSSPFQYQPLDTSRREIRLLILHPYKNTLNLNGYSCTLIAVSLDEDPVYEALSYVWGSTVNKKEIFIDGQHFFITSNLAEALDHLYDREKPRRLWVDAVCINQEDVSERSQQVQCMTEIFAKAKKVVVWIGLLGMKIKKLLHRIKKTEEDDQKSKSLKGRTIRGTTVTANSAPLKDEEMKLMNELALNPWFRRIWVIQEVAVAREATVQTGRTTISWSAFCTTLEKCSSKHEMKSVIEAVSMINTIRTTRFQKPYYMDLFVLLERFRHCLATDERDKVFALLGLTSSSSRQERGLQVKADYSVPAFDVFTSLARHYINRRKNLDIICHIGDANLSSHIPIPSWAPSWSWYDSGLSVLPKRRIQGALAEPMYRCCGDMELDREVLFSSELYDKTLWLNGFKFDVVSAIGGVTTKAEDLHLDIPATRVSDVLKDWRDLTGSLSCKSLYGSNISEDFQRTLLADTFGETRYPTKPPGVISKTVGEASHSQTMYDVFNSSHLYKREYADVEESSESDERPRDGFFKDVSLIESWHVSGDKSQASVEPTMYEFFNYTSLIEGGHIEGEESLIPLSDRLNARVNILGASLRRAALKRAFFVTEKGYMGLGPASIQKGDFVYVLAGGQVPFILRKHTNAETYFLMGESYVHGIMDGEAARFGFELETLCLV</sequence>
<dbReference type="HOGENOM" id="CLU_004184_7_2_1"/>
<feature type="domain" description="Heterokaryon incompatibility" evidence="1">
    <location>
        <begin position="255"/>
        <end position="405"/>
    </location>
</feature>
<dbReference type="RefSeq" id="XP_008075848.1">
    <property type="nucleotide sequence ID" value="XM_008077657.1"/>
</dbReference>
<evidence type="ECO:0000313" key="3">
    <source>
        <dbReference type="Proteomes" id="UP000016922"/>
    </source>
</evidence>